<protein>
    <submittedName>
        <fullName evidence="4">Nucleotide pyrophosphohydrolase</fullName>
    </submittedName>
</protein>
<feature type="domain" description="NTP pyrophosphohydrolase MazG-like" evidence="2">
    <location>
        <begin position="34"/>
        <end position="100"/>
    </location>
</feature>
<dbReference type="Gene3D" id="1.10.287.1080">
    <property type="entry name" value="MazG-like"/>
    <property type="match status" value="1"/>
</dbReference>
<dbReference type="Proteomes" id="UP000241829">
    <property type="component" value="Chromosome"/>
</dbReference>
<feature type="region of interest" description="Disordered" evidence="1">
    <location>
        <begin position="1"/>
        <end position="27"/>
    </location>
</feature>
<keyword evidence="4" id="KW-0378">Hydrolase</keyword>
<dbReference type="InterPro" id="IPR011379">
    <property type="entry name" value="MazG-related_GP37"/>
</dbReference>
<proteinExistence type="predicted"/>
<evidence type="ECO:0000313" key="5">
    <source>
        <dbReference type="Proteomes" id="UP000241829"/>
    </source>
</evidence>
<evidence type="ECO:0000313" key="4">
    <source>
        <dbReference type="EMBL" id="AVP58190.1"/>
    </source>
</evidence>
<evidence type="ECO:0000259" key="2">
    <source>
        <dbReference type="Pfam" id="PF03819"/>
    </source>
</evidence>
<evidence type="ECO:0000256" key="1">
    <source>
        <dbReference type="SAM" id="MobiDB-lite"/>
    </source>
</evidence>
<feature type="compositionally biased region" description="Basic and acidic residues" evidence="1">
    <location>
        <begin position="9"/>
        <end position="23"/>
    </location>
</feature>
<dbReference type="SUPFAM" id="SSF101386">
    <property type="entry name" value="all-alpha NTP pyrophosphatases"/>
    <property type="match status" value="1"/>
</dbReference>
<dbReference type="Pfam" id="PF18722">
    <property type="entry name" value="MazG_C"/>
    <property type="match status" value="1"/>
</dbReference>
<dbReference type="OrthoDB" id="5953925at2"/>
<dbReference type="KEGG" id="melm:C7H73_11300"/>
<dbReference type="InterPro" id="IPR041407">
    <property type="entry name" value="MazG_C"/>
</dbReference>
<dbReference type="AlphaFoldDB" id="A0A2P1NMB0"/>
<organism evidence="4 5">
    <name type="scientific">Pulveribacter suum</name>
    <dbReference type="NCBI Taxonomy" id="2116657"/>
    <lineage>
        <taxon>Bacteria</taxon>
        <taxon>Pseudomonadati</taxon>
        <taxon>Pseudomonadota</taxon>
        <taxon>Betaproteobacteria</taxon>
        <taxon>Burkholderiales</taxon>
        <taxon>Comamonadaceae</taxon>
        <taxon>Pulveribacter</taxon>
    </lineage>
</organism>
<feature type="domain" description="MazG C-terminal" evidence="3">
    <location>
        <begin position="110"/>
        <end position="292"/>
    </location>
</feature>
<dbReference type="RefSeq" id="WP_106846743.1">
    <property type="nucleotide sequence ID" value="NZ_CP027792.1"/>
</dbReference>
<name>A0A2P1NMB0_9BURK</name>
<accession>A0A2P1NMB0</accession>
<dbReference type="EMBL" id="CP027792">
    <property type="protein sequence ID" value="AVP58190.1"/>
    <property type="molecule type" value="Genomic_DNA"/>
</dbReference>
<dbReference type="InterPro" id="IPR004518">
    <property type="entry name" value="MazG-like_dom"/>
</dbReference>
<reference evidence="5" key="1">
    <citation type="submission" date="2018-03" db="EMBL/GenBank/DDBJ databases">
        <title>Genome sequencing of Melaminivora sp. strain SC2-7.</title>
        <authorList>
            <person name="Kim S.-J."/>
            <person name="Heo J."/>
            <person name="Ahn J.-H."/>
            <person name="Kwon S.-W."/>
        </authorList>
    </citation>
    <scope>NUCLEOTIDE SEQUENCE [LARGE SCALE GENOMIC DNA]</scope>
    <source>
        <strain evidence="5">SC2-7</strain>
    </source>
</reference>
<sequence>MNLNTYQREAQKTDRVPSRRKSGDAGNDLTVPLLGLAGETGELLSEYKKHLRDGDSHLLFRERVSEELGDLLWYVGNVAAKFDLKLEDIAQANLKKTRDRWGPQDTGSLAFDAEFEEHERLPRRFEVELSEVTVDGRKKIRMRVNGKKIGDDLTDNADDPDGYRFHDVFHLGYVAVLGWSPVIRKLLKRKRKSIPQVDEVQDGGRAQVLDEGVAALVFDYAKEHRWLEGVGDLDYKLLRTIKGVTSLLEVRERSLGEWQRAILVGFEVWRQVLSAGGGKILVDQDAKSLTFLGPPDSVRRKAPRKS</sequence>
<keyword evidence="5" id="KW-1185">Reference proteome</keyword>
<dbReference type="GO" id="GO:0016787">
    <property type="term" value="F:hydrolase activity"/>
    <property type="evidence" value="ECO:0007669"/>
    <property type="project" value="UniProtKB-KW"/>
</dbReference>
<gene>
    <name evidence="4" type="ORF">C7H73_11300</name>
</gene>
<evidence type="ECO:0000259" key="3">
    <source>
        <dbReference type="Pfam" id="PF18722"/>
    </source>
</evidence>
<dbReference type="Pfam" id="PF03819">
    <property type="entry name" value="MazG"/>
    <property type="match status" value="1"/>
</dbReference>
<dbReference type="CDD" id="cd11541">
    <property type="entry name" value="NTP-PPase_u4"/>
    <property type="match status" value="1"/>
</dbReference>